<evidence type="ECO:0000256" key="3">
    <source>
        <dbReference type="ARBA" id="ARBA00022833"/>
    </source>
</evidence>
<keyword evidence="3 4" id="KW-0862">Zinc</keyword>
<dbReference type="AlphaFoldDB" id="A0A1U7HNL5"/>
<keyword evidence="6" id="KW-1185">Reference proteome</keyword>
<keyword evidence="2 4" id="KW-0479">Metal-binding</keyword>
<comment type="function">
    <text evidence="4">Involved in the maturation of [NiFe] hydrogenases. Required for nickel insertion into the metal center of the hydrogenase.</text>
</comment>
<dbReference type="Gene3D" id="3.30.2320.80">
    <property type="match status" value="1"/>
</dbReference>
<feature type="binding site" evidence="4">
    <location>
        <position position="89"/>
    </location>
    <ligand>
        <name>Zn(2+)</name>
        <dbReference type="ChEBI" id="CHEBI:29105"/>
    </ligand>
</feature>
<dbReference type="GO" id="GO:0051604">
    <property type="term" value="P:protein maturation"/>
    <property type="evidence" value="ECO:0007669"/>
    <property type="project" value="InterPro"/>
</dbReference>
<dbReference type="RefSeq" id="WP_073598587.1">
    <property type="nucleotide sequence ID" value="NZ_MRCB01000004.1"/>
</dbReference>
<dbReference type="EMBL" id="MRCB01000004">
    <property type="protein sequence ID" value="OKH25176.1"/>
    <property type="molecule type" value="Genomic_DNA"/>
</dbReference>
<evidence type="ECO:0000256" key="4">
    <source>
        <dbReference type="HAMAP-Rule" id="MF_00213"/>
    </source>
</evidence>
<gene>
    <name evidence="4" type="primary">hypA</name>
    <name evidence="5" type="ORF">NIES593_05280</name>
</gene>
<feature type="binding site" evidence="4">
    <location>
        <position position="86"/>
    </location>
    <ligand>
        <name>Zn(2+)</name>
        <dbReference type="ChEBI" id="CHEBI:29105"/>
    </ligand>
</feature>
<comment type="similarity">
    <text evidence="4">Belongs to the HypA/HybF family.</text>
</comment>
<name>A0A1U7HNL5_9CYAN</name>
<dbReference type="PANTHER" id="PTHR34535:SF3">
    <property type="entry name" value="HYDROGENASE MATURATION FACTOR HYPA"/>
    <property type="match status" value="1"/>
</dbReference>
<evidence type="ECO:0000256" key="1">
    <source>
        <dbReference type="ARBA" id="ARBA00022596"/>
    </source>
</evidence>
<organism evidence="5 6">
    <name type="scientific">Hydrococcus rivularis NIES-593</name>
    <dbReference type="NCBI Taxonomy" id="1921803"/>
    <lineage>
        <taxon>Bacteria</taxon>
        <taxon>Bacillati</taxon>
        <taxon>Cyanobacteriota</taxon>
        <taxon>Cyanophyceae</taxon>
        <taxon>Pleurocapsales</taxon>
        <taxon>Hydrococcaceae</taxon>
        <taxon>Hydrococcus</taxon>
    </lineage>
</organism>
<protein>
    <recommendedName>
        <fullName evidence="4">Hydrogenase maturation factor HypA</fullName>
    </recommendedName>
</protein>
<feature type="binding site" evidence="4">
    <location>
        <position position="70"/>
    </location>
    <ligand>
        <name>Zn(2+)</name>
        <dbReference type="ChEBI" id="CHEBI:29105"/>
    </ligand>
</feature>
<dbReference type="STRING" id="1921803.NIES593_05280"/>
<feature type="binding site" evidence="4">
    <location>
        <position position="73"/>
    </location>
    <ligand>
        <name>Zn(2+)</name>
        <dbReference type="ChEBI" id="CHEBI:29105"/>
    </ligand>
</feature>
<dbReference type="GO" id="GO:0016151">
    <property type="term" value="F:nickel cation binding"/>
    <property type="evidence" value="ECO:0007669"/>
    <property type="project" value="UniProtKB-UniRule"/>
</dbReference>
<dbReference type="OrthoDB" id="9800361at2"/>
<dbReference type="HAMAP" id="MF_00213">
    <property type="entry name" value="HypA_HybF"/>
    <property type="match status" value="1"/>
</dbReference>
<dbReference type="PIRSF" id="PIRSF004761">
    <property type="entry name" value="Hydrgn_mat_HypA"/>
    <property type="match status" value="1"/>
</dbReference>
<comment type="caution">
    <text evidence="5">The sequence shown here is derived from an EMBL/GenBank/DDBJ whole genome shotgun (WGS) entry which is preliminary data.</text>
</comment>
<evidence type="ECO:0000256" key="2">
    <source>
        <dbReference type="ARBA" id="ARBA00022723"/>
    </source>
</evidence>
<dbReference type="GO" id="GO:0008270">
    <property type="term" value="F:zinc ion binding"/>
    <property type="evidence" value="ECO:0007669"/>
    <property type="project" value="UniProtKB-UniRule"/>
</dbReference>
<keyword evidence="1 4" id="KW-0533">Nickel</keyword>
<dbReference type="Pfam" id="PF01155">
    <property type="entry name" value="HypA"/>
    <property type="match status" value="1"/>
</dbReference>
<feature type="binding site" evidence="4">
    <location>
        <position position="2"/>
    </location>
    <ligand>
        <name>Ni(2+)</name>
        <dbReference type="ChEBI" id="CHEBI:49786"/>
    </ligand>
</feature>
<sequence>MHELGITQNIVAIVNEHAQGFPVKRVTLEIGQLSAVMPDAIRFCFDVCCRGTVLEGSTLEILEIPGLGKCRQCGTEVALNEPFGICDRCGSADLEIVRGTELKIKEMEVEKVCA</sequence>
<proteinExistence type="inferred from homology"/>
<reference evidence="5 6" key="1">
    <citation type="submission" date="2016-11" db="EMBL/GenBank/DDBJ databases">
        <title>Draft Genome Sequences of Nine Cyanobacterial Strains from Diverse Habitats.</title>
        <authorList>
            <person name="Zhu T."/>
            <person name="Hou S."/>
            <person name="Lu X."/>
            <person name="Hess W.R."/>
        </authorList>
    </citation>
    <scope>NUCLEOTIDE SEQUENCE [LARGE SCALE GENOMIC DNA]</scope>
    <source>
        <strain evidence="5 6">NIES-593</strain>
    </source>
</reference>
<dbReference type="PANTHER" id="PTHR34535">
    <property type="entry name" value="HYDROGENASE MATURATION FACTOR HYPA"/>
    <property type="match status" value="1"/>
</dbReference>
<dbReference type="InterPro" id="IPR000688">
    <property type="entry name" value="HypA/HybF"/>
</dbReference>
<dbReference type="NCBIfam" id="TIGR00100">
    <property type="entry name" value="hypA"/>
    <property type="match status" value="1"/>
</dbReference>
<evidence type="ECO:0000313" key="5">
    <source>
        <dbReference type="EMBL" id="OKH25176.1"/>
    </source>
</evidence>
<dbReference type="Proteomes" id="UP000186868">
    <property type="component" value="Unassembled WGS sequence"/>
</dbReference>
<accession>A0A1U7HNL5</accession>
<evidence type="ECO:0000313" key="6">
    <source>
        <dbReference type="Proteomes" id="UP000186868"/>
    </source>
</evidence>